<feature type="transmembrane region" description="Helical" evidence="8">
    <location>
        <begin position="31"/>
        <end position="51"/>
    </location>
</feature>
<dbReference type="SUPFAM" id="SSF103481">
    <property type="entry name" value="Multidrug resistance efflux transporter EmrE"/>
    <property type="match status" value="2"/>
</dbReference>
<feature type="transmembrane region" description="Helical" evidence="8">
    <location>
        <begin position="238"/>
        <end position="256"/>
    </location>
</feature>
<feature type="transmembrane region" description="Helical" evidence="8">
    <location>
        <begin position="208"/>
        <end position="226"/>
    </location>
</feature>
<accession>A0A0R1VYP3</accession>
<name>A0A0R1VYP3_9LACO</name>
<gene>
    <name evidence="9" type="ORF">FC15_GL001440</name>
</gene>
<dbReference type="OrthoDB" id="1452595at2"/>
<evidence type="ECO:0000256" key="8">
    <source>
        <dbReference type="SAM" id="Phobius"/>
    </source>
</evidence>
<feature type="transmembrane region" description="Helical" evidence="8">
    <location>
        <begin position="148"/>
        <end position="164"/>
    </location>
</feature>
<comment type="similarity">
    <text evidence="2">Belongs to the GRP transporter (TC 2.A.7.5) family.</text>
</comment>
<comment type="caution">
    <text evidence="9">The sequence shown here is derived from an EMBL/GenBank/DDBJ whole genome shotgun (WGS) entry which is preliminary data.</text>
</comment>
<evidence type="ECO:0000256" key="5">
    <source>
        <dbReference type="ARBA" id="ARBA00022692"/>
    </source>
</evidence>
<sequence length="285" mass="30483">MTIIWLLLPALMWGLLPFAIEFVGGTTKNQIFGTAVGTLIAGFFVIAFRGIDISPRNFILAALAGAFWISGQLGQYTAYKNIGVSRTMPVSTGLQLIGTSLIGVIIFGEWSSTTARILGFIGIAMLVLGVFLTSYTENKSENIGHHTKQTYTVLVLTTVGYLIYNTLPKAMSASGLAIFFPESVGMVIAVLLYLAVTRNLSAVKEIKSWQHILAGLIFSIAAIAYINSVRYNGVNTAFVVGQLSVVLSTVGSLFILKEHKTTRELALTLLGLAVIVGGAVITTLS</sequence>
<evidence type="ECO:0000313" key="9">
    <source>
        <dbReference type="EMBL" id="KRM10463.1"/>
    </source>
</evidence>
<dbReference type="PATRIC" id="fig|1423735.3.peg.1488"/>
<keyword evidence="5 8" id="KW-0812">Transmembrane</keyword>
<feature type="transmembrane region" description="Helical" evidence="8">
    <location>
        <begin position="117"/>
        <end position="136"/>
    </location>
</feature>
<feature type="transmembrane region" description="Helical" evidence="8">
    <location>
        <begin position="265"/>
        <end position="284"/>
    </location>
</feature>
<keyword evidence="10" id="KW-1185">Reference proteome</keyword>
<evidence type="ECO:0000256" key="6">
    <source>
        <dbReference type="ARBA" id="ARBA00022989"/>
    </source>
</evidence>
<dbReference type="RefSeq" id="WP_057824308.1">
    <property type="nucleotide sequence ID" value="NZ_AZFX01000038.1"/>
</dbReference>
<dbReference type="AlphaFoldDB" id="A0A0R1VYP3"/>
<dbReference type="EMBL" id="AZFX01000038">
    <property type="protein sequence ID" value="KRM10463.1"/>
    <property type="molecule type" value="Genomic_DNA"/>
</dbReference>
<keyword evidence="3" id="KW-0813">Transport</keyword>
<proteinExistence type="inferred from homology"/>
<evidence type="ECO:0000256" key="2">
    <source>
        <dbReference type="ARBA" id="ARBA00006117"/>
    </source>
</evidence>
<keyword evidence="6 8" id="KW-1133">Transmembrane helix</keyword>
<dbReference type="PANTHER" id="PTHR16119">
    <property type="entry name" value="TRANSMEMBRANE PROTEIN 144"/>
    <property type="match status" value="1"/>
</dbReference>
<dbReference type="PANTHER" id="PTHR16119:SF17">
    <property type="entry name" value="TRANSMEMBRANE PROTEIN 144"/>
    <property type="match status" value="1"/>
</dbReference>
<protein>
    <submittedName>
        <fullName evidence="9">Glucose uptake protein</fullName>
    </submittedName>
</protein>
<feature type="transmembrane region" description="Helical" evidence="8">
    <location>
        <begin position="6"/>
        <end position="24"/>
    </location>
</feature>
<dbReference type="InterPro" id="IPR037185">
    <property type="entry name" value="EmrE-like"/>
</dbReference>
<feature type="transmembrane region" description="Helical" evidence="8">
    <location>
        <begin position="176"/>
        <end position="196"/>
    </location>
</feature>
<organism evidence="9 10">
    <name type="scientific">Lapidilactobacillus concavus DSM 17758</name>
    <dbReference type="NCBI Taxonomy" id="1423735"/>
    <lineage>
        <taxon>Bacteria</taxon>
        <taxon>Bacillati</taxon>
        <taxon>Bacillota</taxon>
        <taxon>Bacilli</taxon>
        <taxon>Lactobacillales</taxon>
        <taxon>Lactobacillaceae</taxon>
        <taxon>Lapidilactobacillus</taxon>
    </lineage>
</organism>
<dbReference type="CDD" id="cd23110">
    <property type="entry name" value="GRP"/>
    <property type="match status" value="1"/>
</dbReference>
<feature type="transmembrane region" description="Helical" evidence="8">
    <location>
        <begin position="90"/>
        <end position="111"/>
    </location>
</feature>
<dbReference type="Pfam" id="PF06800">
    <property type="entry name" value="Sugar_transport"/>
    <property type="match status" value="1"/>
</dbReference>
<comment type="subcellular location">
    <subcellularLocation>
        <location evidence="1">Cell membrane</location>
        <topology evidence="1">Multi-pass membrane protein</topology>
    </subcellularLocation>
</comment>
<evidence type="ECO:0000256" key="4">
    <source>
        <dbReference type="ARBA" id="ARBA00022597"/>
    </source>
</evidence>
<reference evidence="9 10" key="1">
    <citation type="journal article" date="2015" name="Genome Announc.">
        <title>Expanding the biotechnology potential of lactobacilli through comparative genomics of 213 strains and associated genera.</title>
        <authorList>
            <person name="Sun Z."/>
            <person name="Harris H.M."/>
            <person name="McCann A."/>
            <person name="Guo C."/>
            <person name="Argimon S."/>
            <person name="Zhang W."/>
            <person name="Yang X."/>
            <person name="Jeffery I.B."/>
            <person name="Cooney J.C."/>
            <person name="Kagawa T.F."/>
            <person name="Liu W."/>
            <person name="Song Y."/>
            <person name="Salvetti E."/>
            <person name="Wrobel A."/>
            <person name="Rasinkangas P."/>
            <person name="Parkhill J."/>
            <person name="Rea M.C."/>
            <person name="O'Sullivan O."/>
            <person name="Ritari J."/>
            <person name="Douillard F.P."/>
            <person name="Paul Ross R."/>
            <person name="Yang R."/>
            <person name="Briner A.E."/>
            <person name="Felis G.E."/>
            <person name="de Vos W.M."/>
            <person name="Barrangou R."/>
            <person name="Klaenhammer T.R."/>
            <person name="Caufield P.W."/>
            <person name="Cui Y."/>
            <person name="Zhang H."/>
            <person name="O'Toole P.W."/>
        </authorList>
    </citation>
    <scope>NUCLEOTIDE SEQUENCE [LARGE SCALE GENOMIC DNA]</scope>
    <source>
        <strain evidence="9 10">DSM 17758</strain>
    </source>
</reference>
<evidence type="ECO:0000256" key="7">
    <source>
        <dbReference type="ARBA" id="ARBA00023136"/>
    </source>
</evidence>
<keyword evidence="4" id="KW-0762">Sugar transport</keyword>
<evidence type="ECO:0000256" key="3">
    <source>
        <dbReference type="ARBA" id="ARBA00022448"/>
    </source>
</evidence>
<feature type="transmembrane region" description="Helical" evidence="8">
    <location>
        <begin position="57"/>
        <end position="78"/>
    </location>
</feature>
<evidence type="ECO:0000313" key="10">
    <source>
        <dbReference type="Proteomes" id="UP000051315"/>
    </source>
</evidence>
<evidence type="ECO:0000256" key="1">
    <source>
        <dbReference type="ARBA" id="ARBA00004651"/>
    </source>
</evidence>
<dbReference type="GO" id="GO:0015144">
    <property type="term" value="F:carbohydrate transmembrane transporter activity"/>
    <property type="evidence" value="ECO:0007669"/>
    <property type="project" value="InterPro"/>
</dbReference>
<keyword evidence="7 8" id="KW-0472">Membrane</keyword>
<dbReference type="STRING" id="1423735.FC15_GL001440"/>
<dbReference type="GO" id="GO:0005886">
    <property type="term" value="C:plasma membrane"/>
    <property type="evidence" value="ECO:0007669"/>
    <property type="project" value="UniProtKB-SubCell"/>
</dbReference>
<dbReference type="InterPro" id="IPR010651">
    <property type="entry name" value="Sugar_transport"/>
</dbReference>
<dbReference type="Proteomes" id="UP000051315">
    <property type="component" value="Unassembled WGS sequence"/>
</dbReference>